<proteinExistence type="predicted"/>
<reference evidence="2 3" key="1">
    <citation type="submission" date="2024-01" db="EMBL/GenBank/DDBJ databases">
        <title>The complete chloroplast genome sequence of Lithospermum erythrorhizon: insights into the phylogenetic relationship among Boraginaceae species and the maternal lineages of purple gromwells.</title>
        <authorList>
            <person name="Okada T."/>
            <person name="Watanabe K."/>
        </authorList>
    </citation>
    <scope>NUCLEOTIDE SEQUENCE [LARGE SCALE GENOMIC DNA]</scope>
</reference>
<sequence>MYFLQSSGCIGRVNKLAVISTLDEPVKGNRQLGRTYSSIRLSDTTTCEVETGEVQSQLSIQSLSKLMEVSDSHGTGSSNNTSEFINHGLILWNQTRQQWVGSGKPKKHTGLREPRISWRATYDSLLGTNKTFRKPIPLGEMIDFLVDIWEQEGMYD</sequence>
<protein>
    <recommendedName>
        <fullName evidence="1">Gag1-like clamp domain-containing protein</fullName>
    </recommendedName>
</protein>
<organism evidence="2 3">
    <name type="scientific">Lithospermum erythrorhizon</name>
    <name type="common">Purple gromwell</name>
    <name type="synonym">Lithospermum officinale var. erythrorhizon</name>
    <dbReference type="NCBI Taxonomy" id="34254"/>
    <lineage>
        <taxon>Eukaryota</taxon>
        <taxon>Viridiplantae</taxon>
        <taxon>Streptophyta</taxon>
        <taxon>Embryophyta</taxon>
        <taxon>Tracheophyta</taxon>
        <taxon>Spermatophyta</taxon>
        <taxon>Magnoliopsida</taxon>
        <taxon>eudicotyledons</taxon>
        <taxon>Gunneridae</taxon>
        <taxon>Pentapetalae</taxon>
        <taxon>asterids</taxon>
        <taxon>lamiids</taxon>
        <taxon>Boraginales</taxon>
        <taxon>Boraginaceae</taxon>
        <taxon>Boraginoideae</taxon>
        <taxon>Lithospermeae</taxon>
        <taxon>Lithospermum</taxon>
    </lineage>
</organism>
<dbReference type="Pfam" id="PF13259">
    <property type="entry name" value="clamp_Gag1-like"/>
    <property type="match status" value="2"/>
</dbReference>
<feature type="domain" description="Gag1-like clamp" evidence="1">
    <location>
        <begin position="53"/>
        <end position="109"/>
    </location>
</feature>
<name>A0AAV3P743_LITER</name>
<feature type="domain" description="Gag1-like clamp" evidence="1">
    <location>
        <begin position="115"/>
        <end position="156"/>
    </location>
</feature>
<dbReference type="InterPro" id="IPR025124">
    <property type="entry name" value="Gag1-like_clamp"/>
</dbReference>
<dbReference type="Proteomes" id="UP001454036">
    <property type="component" value="Unassembled WGS sequence"/>
</dbReference>
<evidence type="ECO:0000313" key="2">
    <source>
        <dbReference type="EMBL" id="GAA0147494.1"/>
    </source>
</evidence>
<comment type="caution">
    <text evidence="2">The sequence shown here is derived from an EMBL/GenBank/DDBJ whole genome shotgun (WGS) entry which is preliminary data.</text>
</comment>
<accession>A0AAV3P743</accession>
<evidence type="ECO:0000313" key="3">
    <source>
        <dbReference type="Proteomes" id="UP001454036"/>
    </source>
</evidence>
<dbReference type="PANTHER" id="PTHR33373:SF1">
    <property type="entry name" value="DUF4050 DOMAIN-CONTAINING PROTEIN"/>
    <property type="match status" value="1"/>
</dbReference>
<evidence type="ECO:0000259" key="1">
    <source>
        <dbReference type="Pfam" id="PF13259"/>
    </source>
</evidence>
<dbReference type="AlphaFoldDB" id="A0AAV3P743"/>
<dbReference type="EMBL" id="BAABME010016799">
    <property type="protein sequence ID" value="GAA0147494.1"/>
    <property type="molecule type" value="Genomic_DNA"/>
</dbReference>
<gene>
    <name evidence="2" type="ORF">LIER_36527</name>
</gene>
<keyword evidence="3" id="KW-1185">Reference proteome</keyword>
<dbReference type="PANTHER" id="PTHR33373">
    <property type="entry name" value="OS07G0479600 PROTEIN"/>
    <property type="match status" value="1"/>
</dbReference>